<name>M9LVS1_PSEA3</name>
<dbReference type="InterPro" id="IPR029058">
    <property type="entry name" value="AB_hydrolase_fold"/>
</dbReference>
<dbReference type="Proteomes" id="UP000011976">
    <property type="component" value="Unassembled WGS sequence"/>
</dbReference>
<dbReference type="OrthoDB" id="1743579at2759"/>
<gene>
    <name evidence="3" type="ORF">PANT_9d00411</name>
</gene>
<feature type="chain" id="PRO_5004100314" description="AB hydrolase-1 domain-containing protein" evidence="1">
    <location>
        <begin position="20"/>
        <end position="406"/>
    </location>
</feature>
<keyword evidence="1" id="KW-0732">Signal</keyword>
<proteinExistence type="predicted"/>
<evidence type="ECO:0000313" key="3">
    <source>
        <dbReference type="EMBL" id="GAC74064.1"/>
    </source>
</evidence>
<dbReference type="SUPFAM" id="SSF53474">
    <property type="entry name" value="alpha/beta-Hydrolases"/>
    <property type="match status" value="1"/>
</dbReference>
<feature type="signal peptide" evidence="1">
    <location>
        <begin position="1"/>
        <end position="19"/>
    </location>
</feature>
<accession>M9LVS1</accession>
<protein>
    <recommendedName>
        <fullName evidence="2">AB hydrolase-1 domain-containing protein</fullName>
    </recommendedName>
</protein>
<dbReference type="EMBL" id="DF196775">
    <property type="protein sequence ID" value="GAC74064.1"/>
    <property type="molecule type" value="Genomic_DNA"/>
</dbReference>
<evidence type="ECO:0000259" key="2">
    <source>
        <dbReference type="Pfam" id="PF12697"/>
    </source>
</evidence>
<dbReference type="STRING" id="1151754.M9LVS1"/>
<dbReference type="Gene3D" id="3.40.50.1820">
    <property type="entry name" value="alpha/beta hydrolase"/>
    <property type="match status" value="1"/>
</dbReference>
<sequence length="406" mass="43162">MMVAGKVFSVLPLLGLALGASIRLDARQSDGSSNSNSTAGPYGLSNADCSNVTLSVPINITLTNFTGVDNTYSNQSYITKQVIEFTQAQANWTSEHVSNTTFALNRTFSIAGTYCKPRQGGDKDVLINLVHGIGFDSSYWDFAFSPEYSVVKVAASYGYATFRYDRIGTGKSETPVGGFQVARAQTEVAILQGVLGQLRNSTTVGGKQHDKIVGVGHSYGSVQTQAVTAQSPELLDAAVLTGFTTNSSNLGGYLTAGSYSIANRIFPDRLGDKPDTWLVTGSNASDITGFFFPPNYAQEAFDLARSTEQPVTLGSLFTVGDVGGVAQNFTGPVQVVNGANDFIFCSSNCWAGPNGTDIPSGVKMLYPAASNFTSYIAEKTGHGITAHYSQPEVAREIVTWIQSQNL</sequence>
<evidence type="ECO:0000256" key="1">
    <source>
        <dbReference type="SAM" id="SignalP"/>
    </source>
</evidence>
<dbReference type="InterPro" id="IPR000073">
    <property type="entry name" value="AB_hydrolase_1"/>
</dbReference>
<feature type="domain" description="AB hydrolase-1" evidence="2">
    <location>
        <begin position="129"/>
        <end position="392"/>
    </location>
</feature>
<dbReference type="AlphaFoldDB" id="M9LVS1"/>
<organism evidence="3 4">
    <name type="scientific">Pseudozyma antarctica (strain T-34)</name>
    <name type="common">Yeast</name>
    <name type="synonym">Candida antarctica</name>
    <dbReference type="NCBI Taxonomy" id="1151754"/>
    <lineage>
        <taxon>Eukaryota</taxon>
        <taxon>Fungi</taxon>
        <taxon>Dikarya</taxon>
        <taxon>Basidiomycota</taxon>
        <taxon>Ustilaginomycotina</taxon>
        <taxon>Ustilaginomycetes</taxon>
        <taxon>Ustilaginales</taxon>
        <taxon>Ustilaginaceae</taxon>
        <taxon>Moesziomyces</taxon>
    </lineage>
</organism>
<evidence type="ECO:0000313" key="4">
    <source>
        <dbReference type="Proteomes" id="UP000011976"/>
    </source>
</evidence>
<reference evidence="4" key="1">
    <citation type="journal article" date="2013" name="Genome Announc.">
        <title>Genome sequence of the basidiomycetous yeast Pseudozyma antarctica T-34, a producer of the glycolipid biosurfactants mannosylerythritol lipids.</title>
        <authorList>
            <person name="Morita T."/>
            <person name="Koike H."/>
            <person name="Koyama Y."/>
            <person name="Hagiwara H."/>
            <person name="Ito E."/>
            <person name="Fukuoka T."/>
            <person name="Imura T."/>
            <person name="Machida M."/>
            <person name="Kitamoto D."/>
        </authorList>
    </citation>
    <scope>NUCLEOTIDE SEQUENCE [LARGE SCALE GENOMIC DNA]</scope>
    <source>
        <strain evidence="4">T-34</strain>
    </source>
</reference>
<dbReference type="Pfam" id="PF12697">
    <property type="entry name" value="Abhydrolase_6"/>
    <property type="match status" value="1"/>
</dbReference>